<evidence type="ECO:0000256" key="3">
    <source>
        <dbReference type="ARBA" id="ARBA00022989"/>
    </source>
</evidence>
<keyword evidence="2" id="KW-0812">Transmembrane</keyword>
<evidence type="ECO:0000256" key="1">
    <source>
        <dbReference type="ARBA" id="ARBA00004141"/>
    </source>
</evidence>
<dbReference type="EMBL" id="WSZI01000017">
    <property type="protein sequence ID" value="MWN21667.1"/>
    <property type="molecule type" value="Genomic_DNA"/>
</dbReference>
<sequence>MFSWQSLFKNKRQLVKWLVATITPVILVAGMLGVLGHQNQQATKLRVAVVNQDRGGQYQDQQRNIGADFSKLLHQDTALTAVDYRSVAQAKAALRAGKVNSVVMMPATLTQQLADFKQTGQVAPISQWLASGQSPFAAQYLTQALSAALTRQNNTLLVGPANNTALKKIAQQSQQLSQQADDLQVNLQVVGNRIDAQSASDLKDNANDAVAKLANYSAQLNDAVNAGDTAKIQAMAVAINNLSYTMQTTIVGGIGTISANLSQAKALSEQSGTIQAGANALQQGQADVAGQLNNMLGEQADQHDASPLTQMMRYQTVDLQPIKQTGQTLLPQLLVVAVTVLAVLFGLLLPVKSTRQEALALEQWWENFQLAGVFSLLAVGLMVGSAPFWHVTIGNIWLMVGATLLAAWVMMSLVWYLKQWLGQAGWWLSVILLILQAVFVLSISPAQTIPTVVHMSDMVWPLAALYRVTTAIIFGGAVQQDLLILALWWLVLTILLVSYYRMKQRQSFKNELSQS</sequence>
<dbReference type="PANTHER" id="PTHR43077:SF10">
    <property type="entry name" value="TRANSPORT PERMEASE PROTEIN"/>
    <property type="match status" value="1"/>
</dbReference>
<keyword evidence="3" id="KW-1133">Transmembrane helix</keyword>
<evidence type="ECO:0000313" key="6">
    <source>
        <dbReference type="EMBL" id="MWN21667.1"/>
    </source>
</evidence>
<dbReference type="GO" id="GO:0016020">
    <property type="term" value="C:membrane"/>
    <property type="evidence" value="ECO:0007669"/>
    <property type="project" value="UniProtKB-SubCell"/>
</dbReference>
<dbReference type="InterPro" id="IPR013525">
    <property type="entry name" value="ABC2_TM"/>
</dbReference>
<dbReference type="Pfam" id="PF12698">
    <property type="entry name" value="ABC2_membrane_3"/>
    <property type="match status" value="1"/>
</dbReference>
<evidence type="ECO:0000313" key="7">
    <source>
        <dbReference type="Proteomes" id="UP000478636"/>
    </source>
</evidence>
<keyword evidence="4" id="KW-0472">Membrane</keyword>
<evidence type="ECO:0000259" key="5">
    <source>
        <dbReference type="Pfam" id="PF12698"/>
    </source>
</evidence>
<dbReference type="AlphaFoldDB" id="A0A6L7A7L4"/>
<dbReference type="KEGG" id="llf:BCR17_05075"/>
<comment type="subcellular location">
    <subcellularLocation>
        <location evidence="1">Membrane</location>
        <topology evidence="1">Multi-pass membrane protein</topology>
    </subcellularLocation>
</comment>
<protein>
    <submittedName>
        <fullName evidence="6">ABC transporter permease</fullName>
    </submittedName>
</protein>
<accession>A0A6L7A7L4</accession>
<dbReference type="PANTHER" id="PTHR43077">
    <property type="entry name" value="TRANSPORT PERMEASE YVFS-RELATED"/>
    <property type="match status" value="1"/>
</dbReference>
<organism evidence="6 7">
    <name type="scientific">Leuconostoc lactis</name>
    <dbReference type="NCBI Taxonomy" id="1246"/>
    <lineage>
        <taxon>Bacteria</taxon>
        <taxon>Bacillati</taxon>
        <taxon>Bacillota</taxon>
        <taxon>Bacilli</taxon>
        <taxon>Lactobacillales</taxon>
        <taxon>Lactobacillaceae</taxon>
        <taxon>Leuconostoc</taxon>
    </lineage>
</organism>
<dbReference type="GO" id="GO:0140359">
    <property type="term" value="F:ABC-type transporter activity"/>
    <property type="evidence" value="ECO:0007669"/>
    <property type="project" value="InterPro"/>
</dbReference>
<name>A0A6L7A7L4_LEULA</name>
<evidence type="ECO:0000256" key="4">
    <source>
        <dbReference type="ARBA" id="ARBA00023136"/>
    </source>
</evidence>
<dbReference type="InterPro" id="IPR051328">
    <property type="entry name" value="T7SS_ABC-Transporter"/>
</dbReference>
<evidence type="ECO:0000256" key="2">
    <source>
        <dbReference type="ARBA" id="ARBA00022692"/>
    </source>
</evidence>
<reference evidence="6 7" key="1">
    <citation type="submission" date="2019-12" db="EMBL/GenBank/DDBJ databases">
        <title>Complete genome sequence of Leuconostoc lactis strain AVN1 provides insights into metabolic potential.</title>
        <authorList>
            <person name="Besrour N."/>
            <person name="Najjari A."/>
            <person name="Fhoula I."/>
            <person name="Jaballah S."/>
            <person name="Klibi N."/>
            <person name="Ouzari H.I."/>
        </authorList>
    </citation>
    <scope>NUCLEOTIDE SEQUENCE [LARGE SCALE GENOMIC DNA]</scope>
    <source>
        <strain evidence="6 7">AVN1</strain>
    </source>
</reference>
<gene>
    <name evidence="6" type="ORF">GQS40_11005</name>
</gene>
<proteinExistence type="predicted"/>
<dbReference type="Proteomes" id="UP000478636">
    <property type="component" value="Unassembled WGS sequence"/>
</dbReference>
<comment type="caution">
    <text evidence="6">The sequence shown here is derived from an EMBL/GenBank/DDBJ whole genome shotgun (WGS) entry which is preliminary data.</text>
</comment>
<dbReference type="Gene3D" id="3.40.1710.10">
    <property type="entry name" value="abc type-2 transporter like domain"/>
    <property type="match status" value="1"/>
</dbReference>
<dbReference type="RefSeq" id="WP_068851572.1">
    <property type="nucleotide sequence ID" value="NZ_CP016598.1"/>
</dbReference>
<feature type="domain" description="ABC-2 type transporter transmembrane" evidence="5">
    <location>
        <begin position="19"/>
        <end position="175"/>
    </location>
</feature>